<keyword evidence="3" id="KW-1185">Reference proteome</keyword>
<dbReference type="SUPFAM" id="SSF109854">
    <property type="entry name" value="DinB/YfiT-like putative metalloenzymes"/>
    <property type="match status" value="1"/>
</dbReference>
<keyword evidence="2" id="KW-0378">Hydrolase</keyword>
<evidence type="ECO:0000313" key="3">
    <source>
        <dbReference type="Proteomes" id="UP000266340"/>
    </source>
</evidence>
<organism evidence="2 3">
    <name type="scientific">Cohnella faecalis</name>
    <dbReference type="NCBI Taxonomy" id="2315694"/>
    <lineage>
        <taxon>Bacteria</taxon>
        <taxon>Bacillati</taxon>
        <taxon>Bacillota</taxon>
        <taxon>Bacilli</taxon>
        <taxon>Bacillales</taxon>
        <taxon>Paenibacillaceae</taxon>
        <taxon>Cohnella</taxon>
    </lineage>
</organism>
<dbReference type="Gene3D" id="1.20.120.450">
    <property type="entry name" value="dinb family like domain"/>
    <property type="match status" value="1"/>
</dbReference>
<gene>
    <name evidence="2" type="ORF">D3H35_20965</name>
</gene>
<dbReference type="AlphaFoldDB" id="A0A398CQI6"/>
<name>A0A398CQI6_9BACL</name>
<sequence>MEQWIYPIGRFVKPATTSDDEREQRVRAVSTAPAALRAAVEGLTGQQLDTPYREGGWTARQVAHHTTDAAMTGYTRFKLALTEDNPTVKTFEENAWAALPDSIGLEPEVSLLLFESLQTRFDAVLRELPAESFSRPFLHPANGEMTIDQLLAYFAWHGHHHAAQIATLRNRMGW</sequence>
<evidence type="ECO:0000313" key="2">
    <source>
        <dbReference type="EMBL" id="RIE03058.1"/>
    </source>
</evidence>
<dbReference type="RefSeq" id="WP_119151085.1">
    <property type="nucleotide sequence ID" value="NZ_JBHSOV010000042.1"/>
</dbReference>
<dbReference type="GO" id="GO:0016787">
    <property type="term" value="F:hydrolase activity"/>
    <property type="evidence" value="ECO:0007669"/>
    <property type="project" value="UniProtKB-KW"/>
</dbReference>
<protein>
    <submittedName>
        <fullName evidence="2">Putative metal-dependent hydrolase</fullName>
    </submittedName>
</protein>
<evidence type="ECO:0000259" key="1">
    <source>
        <dbReference type="Pfam" id="PF12867"/>
    </source>
</evidence>
<dbReference type="Pfam" id="PF12867">
    <property type="entry name" value="DinB_2"/>
    <property type="match status" value="1"/>
</dbReference>
<dbReference type="NCBIfam" id="NF009807">
    <property type="entry name" value="PRK13291.1"/>
    <property type="match status" value="1"/>
</dbReference>
<comment type="caution">
    <text evidence="2">The sequence shown here is derived from an EMBL/GenBank/DDBJ whole genome shotgun (WGS) entry which is preliminary data.</text>
</comment>
<dbReference type="EMBL" id="QXJM01000039">
    <property type="protein sequence ID" value="RIE03058.1"/>
    <property type="molecule type" value="Genomic_DNA"/>
</dbReference>
<dbReference type="OrthoDB" id="9796039at2"/>
<reference evidence="2 3" key="1">
    <citation type="submission" date="2018-09" db="EMBL/GenBank/DDBJ databases">
        <title>Cohnella cavernae sp. nov., isolated from a karst cave.</title>
        <authorList>
            <person name="Zhu H."/>
        </authorList>
    </citation>
    <scope>NUCLEOTIDE SEQUENCE [LARGE SCALE GENOMIC DNA]</scope>
    <source>
        <strain evidence="2 3">K2E09-144</strain>
    </source>
</reference>
<dbReference type="InterPro" id="IPR034660">
    <property type="entry name" value="DinB/YfiT-like"/>
</dbReference>
<dbReference type="InterPro" id="IPR024775">
    <property type="entry name" value="DinB-like"/>
</dbReference>
<dbReference type="Proteomes" id="UP000266340">
    <property type="component" value="Unassembled WGS sequence"/>
</dbReference>
<proteinExistence type="predicted"/>
<accession>A0A398CQI6</accession>
<feature type="domain" description="DinB-like" evidence="1">
    <location>
        <begin position="30"/>
        <end position="165"/>
    </location>
</feature>